<comment type="caution">
    <text evidence="2">The sequence shown here is derived from an EMBL/GenBank/DDBJ whole genome shotgun (WGS) entry which is preliminary data.</text>
</comment>
<sequence>MNLTPRTSRRRPGAARAAVLGLCAVGALGLVGCSGGGGTSGTSGAAGDSKPTATATAASDTDDQADTGGGATGGKSGDTSGAKGSTDAGGGAGNPGDDPAASKSPAGSGASGTAGTTSAGADGGDGGGDGGGDDCDHKMPISPDEIAVYRYTPEGGFLSLIVKHGNWGCGTPDSDGAPFETVGKETFIPLDQAADITVTTPIVESTENQPIGVQEFLDWLEAHPNSGLVFTYHLGGDGAIDRLDEVFTP</sequence>
<accession>A0ABU4LC50</accession>
<feature type="compositionally biased region" description="Low complexity" evidence="1">
    <location>
        <begin position="95"/>
        <end position="120"/>
    </location>
</feature>
<dbReference type="Proteomes" id="UP001271723">
    <property type="component" value="Unassembled WGS sequence"/>
</dbReference>
<name>A0ABU4LC50_9ACTN</name>
<evidence type="ECO:0008006" key="4">
    <source>
        <dbReference type="Google" id="ProtNLM"/>
    </source>
</evidence>
<feature type="compositionally biased region" description="Gly residues" evidence="1">
    <location>
        <begin position="121"/>
        <end position="130"/>
    </location>
</feature>
<evidence type="ECO:0000313" key="2">
    <source>
        <dbReference type="EMBL" id="MDX2913355.1"/>
    </source>
</evidence>
<reference evidence="2 3" key="1">
    <citation type="journal article" date="2023" name="Microb. Genom.">
        <title>Mesoterricola silvestris gen. nov., sp. nov., Mesoterricola sediminis sp. nov., Geothrix oryzae sp. nov., Geothrix edaphica sp. nov., Geothrix rubra sp. nov., and Geothrix limicola sp. nov., six novel members of Acidobacteriota isolated from soils.</title>
        <authorList>
            <person name="Weisberg A.J."/>
            <person name="Pearce E."/>
            <person name="Kramer C.G."/>
            <person name="Chang J.H."/>
            <person name="Clarke C.R."/>
        </authorList>
    </citation>
    <scope>NUCLEOTIDE SEQUENCE [LARGE SCALE GENOMIC DNA]</scope>
    <source>
        <strain evidence="2 3">NRRL_B-2795</strain>
    </source>
</reference>
<dbReference type="EMBL" id="JARAVY010000014">
    <property type="protein sequence ID" value="MDX2913355.1"/>
    <property type="molecule type" value="Genomic_DNA"/>
</dbReference>
<gene>
    <name evidence="2" type="ORF">PV517_32395</name>
</gene>
<dbReference type="RefSeq" id="WP_086760085.1">
    <property type="nucleotide sequence ID" value="NZ_JAGJBZ010000001.1"/>
</dbReference>
<feature type="compositionally biased region" description="Low complexity" evidence="1">
    <location>
        <begin position="77"/>
        <end position="86"/>
    </location>
</feature>
<feature type="compositionally biased region" description="Gly residues" evidence="1">
    <location>
        <begin position="67"/>
        <end position="76"/>
    </location>
</feature>
<feature type="compositionally biased region" description="Low complexity" evidence="1">
    <location>
        <begin position="42"/>
        <end position="59"/>
    </location>
</feature>
<proteinExistence type="predicted"/>
<protein>
    <recommendedName>
        <fullName evidence="4">Lipoprotein</fullName>
    </recommendedName>
</protein>
<evidence type="ECO:0000313" key="3">
    <source>
        <dbReference type="Proteomes" id="UP001271723"/>
    </source>
</evidence>
<organism evidence="2 3">
    <name type="scientific">Streptomyces griseiscabiei</name>
    <dbReference type="NCBI Taxonomy" id="2993540"/>
    <lineage>
        <taxon>Bacteria</taxon>
        <taxon>Bacillati</taxon>
        <taxon>Actinomycetota</taxon>
        <taxon>Actinomycetes</taxon>
        <taxon>Kitasatosporales</taxon>
        <taxon>Streptomycetaceae</taxon>
        <taxon>Streptomyces</taxon>
    </lineage>
</organism>
<feature type="region of interest" description="Disordered" evidence="1">
    <location>
        <begin position="36"/>
        <end position="139"/>
    </location>
</feature>
<dbReference type="PROSITE" id="PS51257">
    <property type="entry name" value="PROKAR_LIPOPROTEIN"/>
    <property type="match status" value="1"/>
</dbReference>
<evidence type="ECO:0000256" key="1">
    <source>
        <dbReference type="SAM" id="MobiDB-lite"/>
    </source>
</evidence>
<keyword evidence="3" id="KW-1185">Reference proteome</keyword>